<name>A0A0M8QRI7_9ACTN</name>
<evidence type="ECO:0000256" key="1">
    <source>
        <dbReference type="SAM" id="MobiDB-lite"/>
    </source>
</evidence>
<dbReference type="InterPro" id="IPR004360">
    <property type="entry name" value="Glyas_Fos-R_dOase_dom"/>
</dbReference>
<sequence>MIDGLKTIVYPVHDLDRAKALFHALLGVEPYADTPYYVGFRTGTHEIGLDPEGHAKGMTGPVPHWRVADIRETLAALLEAGAKPVQDVRDVGGGALTASVRDQDGNPVGLFQDAPA</sequence>
<dbReference type="Gene3D" id="3.10.180.10">
    <property type="entry name" value="2,3-Dihydroxybiphenyl 1,2-Dioxygenase, domain 1"/>
    <property type="match status" value="1"/>
</dbReference>
<gene>
    <name evidence="3" type="ORF">ADK41_17840</name>
</gene>
<protein>
    <submittedName>
        <fullName evidence="3">Glyoxalase</fullName>
    </submittedName>
</protein>
<dbReference type="OrthoDB" id="4565236at2"/>
<feature type="region of interest" description="Disordered" evidence="1">
    <location>
        <begin position="97"/>
        <end position="116"/>
    </location>
</feature>
<dbReference type="Proteomes" id="UP000037773">
    <property type="component" value="Unassembled WGS sequence"/>
</dbReference>
<dbReference type="InterPro" id="IPR029068">
    <property type="entry name" value="Glyas_Bleomycin-R_OHBP_Dase"/>
</dbReference>
<evidence type="ECO:0000313" key="3">
    <source>
        <dbReference type="EMBL" id="KOT37854.1"/>
    </source>
</evidence>
<reference evidence="3 4" key="1">
    <citation type="submission" date="2015-07" db="EMBL/GenBank/DDBJ databases">
        <authorList>
            <person name="Noorani M."/>
        </authorList>
    </citation>
    <scope>NUCLEOTIDE SEQUENCE [LARGE SCALE GENOMIC DNA]</scope>
    <source>
        <strain evidence="3 4">NRRL B-24567</strain>
    </source>
</reference>
<evidence type="ECO:0000313" key="4">
    <source>
        <dbReference type="Proteomes" id="UP000037773"/>
    </source>
</evidence>
<accession>A0A0M8QRI7</accession>
<dbReference type="Pfam" id="PF00903">
    <property type="entry name" value="Glyoxalase"/>
    <property type="match status" value="1"/>
</dbReference>
<dbReference type="RefSeq" id="WP_030830007.1">
    <property type="nucleotide sequence ID" value="NZ_JBFBKA010000033.1"/>
</dbReference>
<comment type="caution">
    <text evidence="3">The sequence shown here is derived from an EMBL/GenBank/DDBJ whole genome shotgun (WGS) entry which is preliminary data.</text>
</comment>
<dbReference type="EMBL" id="LGCN01000195">
    <property type="protein sequence ID" value="KOT37854.1"/>
    <property type="molecule type" value="Genomic_DNA"/>
</dbReference>
<evidence type="ECO:0000259" key="2">
    <source>
        <dbReference type="PROSITE" id="PS51819"/>
    </source>
</evidence>
<dbReference type="InterPro" id="IPR037523">
    <property type="entry name" value="VOC_core"/>
</dbReference>
<dbReference type="PATRIC" id="fig|36816.3.peg.3866"/>
<dbReference type="SUPFAM" id="SSF54593">
    <property type="entry name" value="Glyoxalase/Bleomycin resistance protein/Dihydroxybiphenyl dioxygenase"/>
    <property type="match status" value="1"/>
</dbReference>
<organism evidence="3 4">
    <name type="scientific">Streptomyces caelestis</name>
    <dbReference type="NCBI Taxonomy" id="36816"/>
    <lineage>
        <taxon>Bacteria</taxon>
        <taxon>Bacillati</taxon>
        <taxon>Actinomycetota</taxon>
        <taxon>Actinomycetes</taxon>
        <taxon>Kitasatosporales</taxon>
        <taxon>Streptomycetaceae</taxon>
        <taxon>Streptomyces</taxon>
    </lineage>
</organism>
<dbReference type="PROSITE" id="PS51819">
    <property type="entry name" value="VOC"/>
    <property type="match status" value="1"/>
</dbReference>
<feature type="domain" description="VOC" evidence="2">
    <location>
        <begin position="4"/>
        <end position="113"/>
    </location>
</feature>
<dbReference type="AlphaFoldDB" id="A0A0M8QRI7"/>
<keyword evidence="4" id="KW-1185">Reference proteome</keyword>
<proteinExistence type="predicted"/>